<comment type="caution">
    <text evidence="2">The sequence shown here is derived from an EMBL/GenBank/DDBJ whole genome shotgun (WGS) entry which is preliminary data.</text>
</comment>
<protein>
    <submittedName>
        <fullName evidence="2">Methyltransferase domain-containing protein</fullName>
    </submittedName>
</protein>
<sequence>MKLNIGCGHNYLKGYLNVDVSADSLADAVMEAHDLLVDSSSVDGITASQLLEHLGFFKGKYFLAECFRVLRPGGTLRLETPHLERTFEIFLAGDRRGREAALTWLYGAETPHMQHRFCFPLELLLELAHETGFDPLHHESFLYQENRPSLRLILQKPAGRERHQFMAELRKRLVMEEIPAFDDEITMAGQEELLRRIAGALGSSPPHILELSLHSAEIVREFYALRCELGAPVQEYLEAATRLAENHFQRMLLAMLKDQPEGGGRQSDACEGTLRQGRAIIRALLAGEDIQLPPIDGEPLRVFSEPVLKALADRLYARGIKEFMVGEYGQALESLGESCRIFRDNPFTWWNRARLHGLCRNAEAARHDYEMALAALAGSPAGMKRAYREMLLAEMGGVAPPEPVDVMGKEGSA</sequence>
<dbReference type="EMBL" id="DSOV01000056">
    <property type="protein sequence ID" value="HEN43182.1"/>
    <property type="molecule type" value="Genomic_DNA"/>
</dbReference>
<organism evidence="2">
    <name type="scientific">Geobacter metallireducens</name>
    <dbReference type="NCBI Taxonomy" id="28232"/>
    <lineage>
        <taxon>Bacteria</taxon>
        <taxon>Pseudomonadati</taxon>
        <taxon>Thermodesulfobacteriota</taxon>
        <taxon>Desulfuromonadia</taxon>
        <taxon>Geobacterales</taxon>
        <taxon>Geobacteraceae</taxon>
        <taxon>Geobacter</taxon>
    </lineage>
</organism>
<dbReference type="SUPFAM" id="SSF48452">
    <property type="entry name" value="TPR-like"/>
    <property type="match status" value="1"/>
</dbReference>
<dbReference type="Pfam" id="PF08241">
    <property type="entry name" value="Methyltransf_11"/>
    <property type="match status" value="1"/>
</dbReference>
<dbReference type="Gene3D" id="3.40.50.150">
    <property type="entry name" value="Vaccinia Virus protein VP39"/>
    <property type="match status" value="1"/>
</dbReference>
<dbReference type="GO" id="GO:0032259">
    <property type="term" value="P:methylation"/>
    <property type="evidence" value="ECO:0007669"/>
    <property type="project" value="UniProtKB-KW"/>
</dbReference>
<name>A0A831XFK6_GEOME</name>
<keyword evidence="2" id="KW-0489">Methyltransferase</keyword>
<evidence type="ECO:0000259" key="1">
    <source>
        <dbReference type="Pfam" id="PF08241"/>
    </source>
</evidence>
<dbReference type="InterPro" id="IPR013216">
    <property type="entry name" value="Methyltransf_11"/>
</dbReference>
<accession>A0A831XFK6</accession>
<dbReference type="AlphaFoldDB" id="A0A831XFK6"/>
<dbReference type="InterPro" id="IPR011990">
    <property type="entry name" value="TPR-like_helical_dom_sf"/>
</dbReference>
<dbReference type="Gene3D" id="1.25.40.10">
    <property type="entry name" value="Tetratricopeptide repeat domain"/>
    <property type="match status" value="1"/>
</dbReference>
<feature type="domain" description="Methyltransferase type 11" evidence="1">
    <location>
        <begin position="18"/>
        <end position="76"/>
    </location>
</feature>
<dbReference type="GO" id="GO:0008757">
    <property type="term" value="F:S-adenosylmethionine-dependent methyltransferase activity"/>
    <property type="evidence" value="ECO:0007669"/>
    <property type="project" value="InterPro"/>
</dbReference>
<proteinExistence type="predicted"/>
<dbReference type="InterPro" id="IPR029063">
    <property type="entry name" value="SAM-dependent_MTases_sf"/>
</dbReference>
<reference evidence="2" key="1">
    <citation type="journal article" date="2020" name="mSystems">
        <title>Genome- and Community-Level Interaction Insights into Carbon Utilization and Element Cycling Functions of Hydrothermarchaeota in Hydrothermal Sediment.</title>
        <authorList>
            <person name="Zhou Z."/>
            <person name="Liu Y."/>
            <person name="Xu W."/>
            <person name="Pan J."/>
            <person name="Luo Z.H."/>
            <person name="Li M."/>
        </authorList>
    </citation>
    <scope>NUCLEOTIDE SEQUENCE [LARGE SCALE GENOMIC DNA]</scope>
    <source>
        <strain evidence="2">SpSt-349</strain>
    </source>
</reference>
<gene>
    <name evidence="2" type="ORF">ENQ87_12580</name>
</gene>
<evidence type="ECO:0000313" key="2">
    <source>
        <dbReference type="EMBL" id="HEN43182.1"/>
    </source>
</evidence>
<dbReference type="SUPFAM" id="SSF53335">
    <property type="entry name" value="S-adenosyl-L-methionine-dependent methyltransferases"/>
    <property type="match status" value="1"/>
</dbReference>
<keyword evidence="2" id="KW-0808">Transferase</keyword>